<feature type="domain" description="Peptidoglycan recognition protein family" evidence="4">
    <location>
        <begin position="12"/>
        <end position="150"/>
    </location>
</feature>
<dbReference type="InterPro" id="IPR036505">
    <property type="entry name" value="Amidase/PGRP_sf"/>
</dbReference>
<dbReference type="GO" id="GO:0008745">
    <property type="term" value="F:N-acetylmuramoyl-L-alanine amidase activity"/>
    <property type="evidence" value="ECO:0007669"/>
    <property type="project" value="InterPro"/>
</dbReference>
<dbReference type="GO" id="GO:0009253">
    <property type="term" value="P:peptidoglycan catabolic process"/>
    <property type="evidence" value="ECO:0007669"/>
    <property type="project" value="InterPro"/>
</dbReference>
<organism evidence="5 6">
    <name type="scientific">Ladona fulva</name>
    <name type="common">Scarce chaser dragonfly</name>
    <name type="synonym">Libellula fulva</name>
    <dbReference type="NCBI Taxonomy" id="123851"/>
    <lineage>
        <taxon>Eukaryota</taxon>
        <taxon>Metazoa</taxon>
        <taxon>Ecdysozoa</taxon>
        <taxon>Arthropoda</taxon>
        <taxon>Hexapoda</taxon>
        <taxon>Insecta</taxon>
        <taxon>Pterygota</taxon>
        <taxon>Palaeoptera</taxon>
        <taxon>Odonata</taxon>
        <taxon>Epiprocta</taxon>
        <taxon>Anisoptera</taxon>
        <taxon>Libelluloidea</taxon>
        <taxon>Libellulidae</taxon>
        <taxon>Ladona</taxon>
    </lineage>
</organism>
<evidence type="ECO:0000259" key="4">
    <source>
        <dbReference type="SMART" id="SM00701"/>
    </source>
</evidence>
<proteinExistence type="inferred from homology"/>
<name>A0A8K0K2T7_LADFU</name>
<dbReference type="GO" id="GO:0045087">
    <property type="term" value="P:innate immune response"/>
    <property type="evidence" value="ECO:0007669"/>
    <property type="project" value="UniProtKB-KW"/>
</dbReference>
<dbReference type="CDD" id="cd06583">
    <property type="entry name" value="PGRP"/>
    <property type="match status" value="1"/>
</dbReference>
<sequence>MKAVDADIETKLSIVSRGEWKAKEPRAKSRLPHPVELVLVRDEFIAPCNAPDECIQSVRKVQEAHLRNPYGLDIDANFLIAGDGRVYEGRGWDVVVDEVHRGLVVSFVGRYDVILPSQSQIDAFNLLIREGIKRGEISPYYKLLAFGQLHLKGYPGKRLFEFIKSWDHWADETTQQLPFK</sequence>
<reference evidence="5" key="1">
    <citation type="submission" date="2013-04" db="EMBL/GenBank/DDBJ databases">
        <authorList>
            <person name="Qu J."/>
            <person name="Murali S.C."/>
            <person name="Bandaranaike D."/>
            <person name="Bellair M."/>
            <person name="Blankenburg K."/>
            <person name="Chao H."/>
            <person name="Dinh H."/>
            <person name="Doddapaneni H."/>
            <person name="Downs B."/>
            <person name="Dugan-Rocha S."/>
            <person name="Elkadiri S."/>
            <person name="Gnanaolivu R.D."/>
            <person name="Hernandez B."/>
            <person name="Javaid M."/>
            <person name="Jayaseelan J.C."/>
            <person name="Lee S."/>
            <person name="Li M."/>
            <person name="Ming W."/>
            <person name="Munidasa M."/>
            <person name="Muniz J."/>
            <person name="Nguyen L."/>
            <person name="Ongeri F."/>
            <person name="Osuji N."/>
            <person name="Pu L.-L."/>
            <person name="Puazo M."/>
            <person name="Qu C."/>
            <person name="Quiroz J."/>
            <person name="Raj R."/>
            <person name="Weissenberger G."/>
            <person name="Xin Y."/>
            <person name="Zou X."/>
            <person name="Han Y."/>
            <person name="Richards S."/>
            <person name="Worley K."/>
            <person name="Muzny D."/>
            <person name="Gibbs R."/>
        </authorList>
    </citation>
    <scope>NUCLEOTIDE SEQUENCE</scope>
    <source>
        <strain evidence="5">Sampled in the wild</strain>
    </source>
</reference>
<dbReference type="EMBL" id="KZ308274">
    <property type="protein sequence ID" value="KAG8226275.1"/>
    <property type="molecule type" value="Genomic_DNA"/>
</dbReference>
<comment type="caution">
    <text evidence="5">The sequence shown here is derived from an EMBL/GenBank/DDBJ whole genome shotgun (WGS) entry which is preliminary data.</text>
</comment>
<dbReference type="AlphaFoldDB" id="A0A8K0K2T7"/>
<dbReference type="InterPro" id="IPR006619">
    <property type="entry name" value="PGRP_domain_met/bac"/>
</dbReference>
<dbReference type="Gene3D" id="3.40.80.10">
    <property type="entry name" value="Peptidoglycan recognition protein-like"/>
    <property type="match status" value="1"/>
</dbReference>
<dbReference type="Proteomes" id="UP000792457">
    <property type="component" value="Unassembled WGS sequence"/>
</dbReference>
<dbReference type="SMART" id="SM00701">
    <property type="entry name" value="PGRP"/>
    <property type="match status" value="1"/>
</dbReference>
<protein>
    <recommendedName>
        <fullName evidence="4">Peptidoglycan recognition protein family domain-containing protein</fullName>
    </recommendedName>
</protein>
<gene>
    <name evidence="5" type="ORF">J437_LFUL002714</name>
</gene>
<evidence type="ECO:0000256" key="2">
    <source>
        <dbReference type="ARBA" id="ARBA00022588"/>
    </source>
</evidence>
<dbReference type="GO" id="GO:0008270">
    <property type="term" value="F:zinc ion binding"/>
    <property type="evidence" value="ECO:0007669"/>
    <property type="project" value="InterPro"/>
</dbReference>
<dbReference type="InterPro" id="IPR015510">
    <property type="entry name" value="PGRP"/>
</dbReference>
<evidence type="ECO:0000313" key="6">
    <source>
        <dbReference type="Proteomes" id="UP000792457"/>
    </source>
</evidence>
<keyword evidence="3" id="KW-0391">Immunity</keyword>
<keyword evidence="6" id="KW-1185">Reference proteome</keyword>
<evidence type="ECO:0000256" key="3">
    <source>
        <dbReference type="ARBA" id="ARBA00022859"/>
    </source>
</evidence>
<dbReference type="InterPro" id="IPR002502">
    <property type="entry name" value="Amidase_domain"/>
</dbReference>
<dbReference type="PANTHER" id="PTHR11022">
    <property type="entry name" value="PEPTIDOGLYCAN RECOGNITION PROTEIN"/>
    <property type="match status" value="1"/>
</dbReference>
<evidence type="ECO:0000313" key="5">
    <source>
        <dbReference type="EMBL" id="KAG8226275.1"/>
    </source>
</evidence>
<accession>A0A8K0K2T7</accession>
<dbReference type="Pfam" id="PF01510">
    <property type="entry name" value="Amidase_2"/>
    <property type="match status" value="1"/>
</dbReference>
<dbReference type="PANTHER" id="PTHR11022:SF41">
    <property type="entry name" value="PEPTIDOGLYCAN-RECOGNITION PROTEIN LC-RELATED"/>
    <property type="match status" value="1"/>
</dbReference>
<comment type="similarity">
    <text evidence="1">Belongs to the N-acetylmuramoyl-L-alanine amidase 2 family.</text>
</comment>
<evidence type="ECO:0000256" key="1">
    <source>
        <dbReference type="ARBA" id="ARBA00007553"/>
    </source>
</evidence>
<dbReference type="SUPFAM" id="SSF55846">
    <property type="entry name" value="N-acetylmuramoyl-L-alanine amidase-like"/>
    <property type="match status" value="1"/>
</dbReference>
<keyword evidence="2" id="KW-0399">Innate immunity</keyword>
<dbReference type="OrthoDB" id="10001926at2759"/>
<reference evidence="5" key="2">
    <citation type="submission" date="2017-10" db="EMBL/GenBank/DDBJ databases">
        <title>Ladona fulva Genome sequencing and assembly.</title>
        <authorList>
            <person name="Murali S."/>
            <person name="Richards S."/>
            <person name="Bandaranaike D."/>
            <person name="Bellair M."/>
            <person name="Blankenburg K."/>
            <person name="Chao H."/>
            <person name="Dinh H."/>
            <person name="Doddapaneni H."/>
            <person name="Dugan-Rocha S."/>
            <person name="Elkadiri S."/>
            <person name="Gnanaolivu R."/>
            <person name="Hernandez B."/>
            <person name="Skinner E."/>
            <person name="Javaid M."/>
            <person name="Lee S."/>
            <person name="Li M."/>
            <person name="Ming W."/>
            <person name="Munidasa M."/>
            <person name="Muniz J."/>
            <person name="Nguyen L."/>
            <person name="Hughes D."/>
            <person name="Osuji N."/>
            <person name="Pu L.-L."/>
            <person name="Puazo M."/>
            <person name="Qu C."/>
            <person name="Quiroz J."/>
            <person name="Raj R."/>
            <person name="Weissenberger G."/>
            <person name="Xin Y."/>
            <person name="Zou X."/>
            <person name="Han Y."/>
            <person name="Worley K."/>
            <person name="Muzny D."/>
            <person name="Gibbs R."/>
        </authorList>
    </citation>
    <scope>NUCLEOTIDE SEQUENCE</scope>
    <source>
        <strain evidence="5">Sampled in the wild</strain>
    </source>
</reference>